<dbReference type="SUPFAM" id="SSF52540">
    <property type="entry name" value="P-loop containing nucleoside triphosphate hydrolases"/>
    <property type="match status" value="1"/>
</dbReference>
<dbReference type="UniPathway" id="UPA00070">
    <property type="reaction ID" value="UER00120"/>
</dbReference>
<evidence type="ECO:0000259" key="8">
    <source>
        <dbReference type="PROSITE" id="PS50052"/>
    </source>
</evidence>
<proteinExistence type="inferred from homology"/>
<evidence type="ECO:0000256" key="5">
    <source>
        <dbReference type="ARBA" id="ARBA00023239"/>
    </source>
</evidence>
<dbReference type="SMART" id="SM00934">
    <property type="entry name" value="OMPdecase"/>
    <property type="match status" value="1"/>
</dbReference>
<reference evidence="9 10" key="1">
    <citation type="journal article" date="2015" name="Nature">
        <title>rRNA introns, odd ribosomes, and small enigmatic genomes across a large radiation of phyla.</title>
        <authorList>
            <person name="Brown C.T."/>
            <person name="Hug L.A."/>
            <person name="Thomas B.C."/>
            <person name="Sharon I."/>
            <person name="Castelle C.J."/>
            <person name="Singh A."/>
            <person name="Wilkins M.J."/>
            <person name="Williams K.H."/>
            <person name="Banfield J.F."/>
        </authorList>
    </citation>
    <scope>NUCLEOTIDE SEQUENCE [LARGE SCALE GENOMIC DNA]</scope>
</reference>
<dbReference type="CDD" id="cd04725">
    <property type="entry name" value="OMP_decarboxylase_like"/>
    <property type="match status" value="1"/>
</dbReference>
<evidence type="ECO:0000256" key="1">
    <source>
        <dbReference type="ARBA" id="ARBA00004861"/>
    </source>
</evidence>
<dbReference type="NCBIfam" id="TIGR02127">
    <property type="entry name" value="pyrF_sub2"/>
    <property type="match status" value="1"/>
</dbReference>
<dbReference type="Gene3D" id="3.40.50.300">
    <property type="entry name" value="P-loop containing nucleotide triphosphate hydrolases"/>
    <property type="match status" value="1"/>
</dbReference>
<dbReference type="InterPro" id="IPR001754">
    <property type="entry name" value="OMPdeCOase_dom"/>
</dbReference>
<accession>A0A837HQD2</accession>
<dbReference type="GO" id="GO:0044205">
    <property type="term" value="P:'de novo' UMP biosynthetic process"/>
    <property type="evidence" value="ECO:0007669"/>
    <property type="project" value="UniProtKB-UniPathway"/>
</dbReference>
<dbReference type="InterPro" id="IPR011060">
    <property type="entry name" value="RibuloseP-bd_barrel"/>
</dbReference>
<dbReference type="InterPro" id="IPR008145">
    <property type="entry name" value="GK/Ca_channel_bsu"/>
</dbReference>
<keyword evidence="4" id="KW-0665">Pyrimidine biosynthesis</keyword>
<sequence length="469" mass="52215">MKTSCRALLLLRQAMSNNNSLACCGLDPDISKIPIELREGFSEEDAVQNFLRVVVDLTAPHVCAYKAQKAFFDIYPGGHRLLQEAIAYIHEHYPHLPVFVDAKIGDISNTMGAYLQNMFDELKADGVVVNPYLGDDVMQPFENLPDKAAIVTVRTSNPGAAIVQDIVLHDGRLLWQYLLELTANRWNSAGNMVPVIASTANINLREVRQAIPDNMPVLFAGYGTQGGTAASIRDLVNSTGRGVFVNSSRGLLYPYDSHEARWRDAIVQAVVAMKDRLNFEKSRSKFLLILGASGVGKSTIIRELRRLDHRFIYISPFMTRELRPGEEDKVPIGDGELDEMERNGTVLVVNELYGVRYATPREPIELAFRDEKFPVLDWPIERLPVMQQAFPGRLFTVYVEPPNLDVLRLRLADGRDPSEKRLDAAAAELAALSLGTYEGLIDYRTVNQEGEAGTVASAIYQAYVQAIGF</sequence>
<protein>
    <recommendedName>
        <fullName evidence="7">Orotidine-5'-phosphate decarboxylase</fullName>
        <ecNumber evidence="7">4.1.1.23</ecNumber>
    </recommendedName>
</protein>
<dbReference type="InterPro" id="IPR011995">
    <property type="entry name" value="OMPdecase_type-2"/>
</dbReference>
<dbReference type="Pfam" id="PF00625">
    <property type="entry name" value="Guanylate_kin"/>
    <property type="match status" value="1"/>
</dbReference>
<evidence type="ECO:0000256" key="2">
    <source>
        <dbReference type="ARBA" id="ARBA00008847"/>
    </source>
</evidence>
<organism evidence="9 10">
    <name type="scientific">Candidatus Nomurabacteria bacterium GW2011_GWC2_39_41</name>
    <dbReference type="NCBI Taxonomy" id="1618754"/>
    <lineage>
        <taxon>Bacteria</taxon>
        <taxon>Candidatus Nomuraibacteriota</taxon>
    </lineage>
</organism>
<dbReference type="SMART" id="SM00072">
    <property type="entry name" value="GuKc"/>
    <property type="match status" value="1"/>
</dbReference>
<comment type="pathway">
    <text evidence="1">Pyrimidine metabolism; UMP biosynthesis via de novo pathway; UMP from orotate: step 2/2.</text>
</comment>
<dbReference type="Pfam" id="PF00215">
    <property type="entry name" value="OMPdecase"/>
    <property type="match status" value="1"/>
</dbReference>
<evidence type="ECO:0000313" key="10">
    <source>
        <dbReference type="Proteomes" id="UP000034656"/>
    </source>
</evidence>
<dbReference type="InterPro" id="IPR008144">
    <property type="entry name" value="Guanylate_kin-like_dom"/>
</dbReference>
<dbReference type="InterPro" id="IPR027417">
    <property type="entry name" value="P-loop_NTPase"/>
</dbReference>
<comment type="catalytic activity">
    <reaction evidence="6">
        <text>orotidine 5'-phosphate + H(+) = UMP + CO2</text>
        <dbReference type="Rhea" id="RHEA:11596"/>
        <dbReference type="ChEBI" id="CHEBI:15378"/>
        <dbReference type="ChEBI" id="CHEBI:16526"/>
        <dbReference type="ChEBI" id="CHEBI:57538"/>
        <dbReference type="ChEBI" id="CHEBI:57865"/>
        <dbReference type="EC" id="4.1.1.23"/>
    </reaction>
</comment>
<dbReference type="AlphaFoldDB" id="A0A837HQD2"/>
<dbReference type="InterPro" id="IPR013785">
    <property type="entry name" value="Aldolase_TIM"/>
</dbReference>
<evidence type="ECO:0000256" key="3">
    <source>
        <dbReference type="ARBA" id="ARBA00022793"/>
    </source>
</evidence>
<evidence type="ECO:0000256" key="6">
    <source>
        <dbReference type="ARBA" id="ARBA00049157"/>
    </source>
</evidence>
<keyword evidence="3" id="KW-0210">Decarboxylase</keyword>
<keyword evidence="5" id="KW-0456">Lyase</keyword>
<gene>
    <name evidence="9" type="ORF">UT51_C0012G0004</name>
</gene>
<dbReference type="GO" id="GO:0006207">
    <property type="term" value="P:'de novo' pyrimidine nucleobase biosynthetic process"/>
    <property type="evidence" value="ECO:0007669"/>
    <property type="project" value="InterPro"/>
</dbReference>
<evidence type="ECO:0000313" key="9">
    <source>
        <dbReference type="EMBL" id="KKR19945.1"/>
    </source>
</evidence>
<dbReference type="SUPFAM" id="SSF51366">
    <property type="entry name" value="Ribulose-phoshate binding barrel"/>
    <property type="match status" value="1"/>
</dbReference>
<dbReference type="GO" id="GO:0004590">
    <property type="term" value="F:orotidine-5'-phosphate decarboxylase activity"/>
    <property type="evidence" value="ECO:0007669"/>
    <property type="project" value="UniProtKB-UniRule"/>
</dbReference>
<evidence type="ECO:0000256" key="7">
    <source>
        <dbReference type="NCBIfam" id="TIGR02127"/>
    </source>
</evidence>
<dbReference type="PROSITE" id="PS50052">
    <property type="entry name" value="GUANYLATE_KINASE_2"/>
    <property type="match status" value="1"/>
</dbReference>
<feature type="domain" description="Guanylate kinase-like" evidence="8">
    <location>
        <begin position="284"/>
        <end position="468"/>
    </location>
</feature>
<evidence type="ECO:0000256" key="4">
    <source>
        <dbReference type="ARBA" id="ARBA00022975"/>
    </source>
</evidence>
<comment type="caution">
    <text evidence="9">The sequence shown here is derived from an EMBL/GenBank/DDBJ whole genome shotgun (WGS) entry which is preliminary data.</text>
</comment>
<dbReference type="Proteomes" id="UP000034656">
    <property type="component" value="Unassembled WGS sequence"/>
</dbReference>
<dbReference type="Gene3D" id="3.20.20.70">
    <property type="entry name" value="Aldolase class I"/>
    <property type="match status" value="1"/>
</dbReference>
<dbReference type="PANTHER" id="PTHR43375">
    <property type="entry name" value="OROTIDINE 5'-PHOSPHATE DECARBOXYLASE"/>
    <property type="match status" value="1"/>
</dbReference>
<comment type="similarity">
    <text evidence="2">Belongs to the OMP decarboxylase family. Type 2 subfamily.</text>
</comment>
<dbReference type="PANTHER" id="PTHR43375:SF1">
    <property type="entry name" value="OROTIDINE 5'-PHOSPHATE DECARBOXYLASE"/>
    <property type="match status" value="1"/>
</dbReference>
<dbReference type="EMBL" id="LBXB01000012">
    <property type="protein sequence ID" value="KKR19945.1"/>
    <property type="molecule type" value="Genomic_DNA"/>
</dbReference>
<name>A0A837HQD2_9BACT</name>
<dbReference type="EC" id="4.1.1.23" evidence="7"/>